<dbReference type="EMBL" id="UZAE01012865">
    <property type="protein sequence ID" value="VDO07092.1"/>
    <property type="molecule type" value="Genomic_DNA"/>
</dbReference>
<keyword evidence="2" id="KW-1185">Reference proteome</keyword>
<dbReference type="InterPro" id="IPR003961">
    <property type="entry name" value="FN3_dom"/>
</dbReference>
<organism evidence="3">
    <name type="scientific">Rodentolepis nana</name>
    <name type="common">Dwarf tapeworm</name>
    <name type="synonym">Hymenolepis nana</name>
    <dbReference type="NCBI Taxonomy" id="102285"/>
    <lineage>
        <taxon>Eukaryota</taxon>
        <taxon>Metazoa</taxon>
        <taxon>Spiralia</taxon>
        <taxon>Lophotrochozoa</taxon>
        <taxon>Platyhelminthes</taxon>
        <taxon>Cestoda</taxon>
        <taxon>Eucestoda</taxon>
        <taxon>Cyclophyllidea</taxon>
        <taxon>Hymenolepididae</taxon>
        <taxon>Rodentolepis</taxon>
    </lineage>
</organism>
<dbReference type="InterPro" id="IPR013783">
    <property type="entry name" value="Ig-like_fold"/>
</dbReference>
<evidence type="ECO:0000313" key="1">
    <source>
        <dbReference type="EMBL" id="VDO07092.1"/>
    </source>
</evidence>
<dbReference type="CDD" id="cd00063">
    <property type="entry name" value="FN3"/>
    <property type="match status" value="1"/>
</dbReference>
<gene>
    <name evidence="1" type="ORF">HNAJ_LOCUS10063</name>
</gene>
<protein>
    <submittedName>
        <fullName evidence="3">Fibronectin type-III domain-containing protein</fullName>
    </submittedName>
</protein>
<name>A0A0R3TR72_RODNA</name>
<dbReference type="AlphaFoldDB" id="A0A0R3TR72"/>
<accession>A0A0R3TR72</accession>
<dbReference type="Gene3D" id="2.60.40.10">
    <property type="entry name" value="Immunoglobulins"/>
    <property type="match status" value="1"/>
</dbReference>
<reference evidence="3" key="1">
    <citation type="submission" date="2017-02" db="UniProtKB">
        <authorList>
            <consortium name="WormBaseParasite"/>
        </authorList>
    </citation>
    <scope>IDENTIFICATION</scope>
</reference>
<reference evidence="1 2" key="2">
    <citation type="submission" date="2018-11" db="EMBL/GenBank/DDBJ databases">
        <authorList>
            <consortium name="Pathogen Informatics"/>
        </authorList>
    </citation>
    <scope>NUCLEOTIDE SEQUENCE [LARGE SCALE GENOMIC DNA]</scope>
</reference>
<proteinExistence type="predicted"/>
<sequence>MEQVGLASSYEKTYLSEEEIAPSMSSWFFFLLLAIVQLQAKTHNAGKYKSMCTGISLLKSNKVRLSWIPPVMENGEIPTYRVFYFHDSALSMTLTSKNKLEIPVNENDTMIRVIVRTVTKSEVWIGEYNKDPNECKFNSKRSNDCIFCVTLSFKICPIIQLYFFDRNVTEVFQHQIPDPDSEDLLAPTDVALLPAERGTVALTWKPPFAEQDEIMGYQILYSYVFLFLGPNTPSYVTLRKVNATAMIIWQPPKNMNRDTLLYSIVYNFDNKKILKYKMTMEKSYSIEIPQNAQVMKAAVGVISNEAPGSRGVQIFTAYSPFKYLNLIGKTLPQSSGKVVS</sequence>
<dbReference type="WBParaSite" id="HNAJ_0001006801-mRNA-1">
    <property type="protein sequence ID" value="HNAJ_0001006801-mRNA-1"/>
    <property type="gene ID" value="HNAJ_0001006801"/>
</dbReference>
<evidence type="ECO:0000313" key="3">
    <source>
        <dbReference type="WBParaSite" id="HNAJ_0001006801-mRNA-1"/>
    </source>
</evidence>
<dbReference type="Proteomes" id="UP000278807">
    <property type="component" value="Unassembled WGS sequence"/>
</dbReference>
<dbReference type="InterPro" id="IPR036116">
    <property type="entry name" value="FN3_sf"/>
</dbReference>
<dbReference type="OrthoDB" id="114660at2759"/>
<dbReference type="SUPFAM" id="SSF49265">
    <property type="entry name" value="Fibronectin type III"/>
    <property type="match status" value="2"/>
</dbReference>
<evidence type="ECO:0000313" key="2">
    <source>
        <dbReference type="Proteomes" id="UP000278807"/>
    </source>
</evidence>